<name>A0A1V9XA12_9ACAR</name>
<dbReference type="InterPro" id="IPR051336">
    <property type="entry name" value="RhoGEF_Guanine_NuclExch_SF"/>
</dbReference>
<dbReference type="STRING" id="418985.A0A1V9XA12"/>
<evidence type="ECO:0000313" key="4">
    <source>
        <dbReference type="EMBL" id="OQR70233.1"/>
    </source>
</evidence>
<dbReference type="PROSITE" id="PS50191">
    <property type="entry name" value="CRAL_TRIO"/>
    <property type="match status" value="1"/>
</dbReference>
<dbReference type="SUPFAM" id="SSF52087">
    <property type="entry name" value="CRAL/TRIO domain"/>
    <property type="match status" value="1"/>
</dbReference>
<dbReference type="InterPro" id="IPR056466">
    <property type="entry name" value="Spectrin_DBS"/>
</dbReference>
<dbReference type="PANTHER" id="PTHR22826">
    <property type="entry name" value="RHO GUANINE EXCHANGE FACTOR-RELATED"/>
    <property type="match status" value="1"/>
</dbReference>
<dbReference type="Pfam" id="PF13716">
    <property type="entry name" value="CRAL_TRIO_2"/>
    <property type="match status" value="1"/>
</dbReference>
<feature type="compositionally biased region" description="Polar residues" evidence="2">
    <location>
        <begin position="504"/>
        <end position="519"/>
    </location>
</feature>
<dbReference type="CDD" id="cd00170">
    <property type="entry name" value="SEC14"/>
    <property type="match status" value="1"/>
</dbReference>
<dbReference type="InterPro" id="IPR001251">
    <property type="entry name" value="CRAL-TRIO_dom"/>
</dbReference>
<gene>
    <name evidence="4" type="ORF">BIW11_11761</name>
</gene>
<evidence type="ECO:0000256" key="2">
    <source>
        <dbReference type="SAM" id="MobiDB-lite"/>
    </source>
</evidence>
<comment type="caution">
    <text evidence="4">The sequence shown here is derived from an EMBL/GenBank/DDBJ whole genome shotgun (WGS) entry which is preliminary data.</text>
</comment>
<evidence type="ECO:0000313" key="5">
    <source>
        <dbReference type="Proteomes" id="UP000192247"/>
    </source>
</evidence>
<dbReference type="InterPro" id="IPR018159">
    <property type="entry name" value="Spectrin/alpha-actinin"/>
</dbReference>
<dbReference type="InParanoid" id="A0A1V9XA12"/>
<accession>A0A1V9XA12</accession>
<dbReference type="AlphaFoldDB" id="A0A1V9XA12"/>
<dbReference type="InterPro" id="IPR002017">
    <property type="entry name" value="Spectrin_repeat"/>
</dbReference>
<dbReference type="InterPro" id="IPR036865">
    <property type="entry name" value="CRAL-TRIO_dom_sf"/>
</dbReference>
<dbReference type="Gene3D" id="1.20.58.60">
    <property type="match status" value="1"/>
</dbReference>
<feature type="region of interest" description="Disordered" evidence="2">
    <location>
        <begin position="498"/>
        <end position="541"/>
    </location>
</feature>
<keyword evidence="5" id="KW-1185">Reference proteome</keyword>
<feature type="compositionally biased region" description="Polar residues" evidence="2">
    <location>
        <begin position="530"/>
        <end position="540"/>
    </location>
</feature>
<feature type="non-terminal residue" evidence="4">
    <location>
        <position position="1"/>
    </location>
</feature>
<feature type="domain" description="CRAL-TRIO" evidence="3">
    <location>
        <begin position="1"/>
        <end position="137"/>
    </location>
</feature>
<dbReference type="OrthoDB" id="10004999at2759"/>
<protein>
    <submittedName>
        <fullName evidence="4">Guanine nucleotide exchange factor DBS-like</fullName>
    </submittedName>
</protein>
<sequence length="567" mass="65427">GQTCEGHPVLHLPDTGTLCQVPDDHLRRLLRYLAGIPLSHEQDAGFVIVVDRRRDKWSSVKTVLLKISGFFPGIIQIVFVLKPTGFLQKALSEVSHKLFRDEFNFQVVLLGSTSELHSYIHPCQLTQDVGGHLPYDHRLWCDQRAAVEKYSMFLAELTASIREVSRHFQETELPNDADTTYNLLQDQGGEYQCLKDSLLTAAQRGKDLLAKVRVQPPEVIPYNVLDIEDARQRQQRQSRLNANESTVRQMMTEIAQEERDLDSFWLLHKERLNLTPYSRLNQCLQLRRFEAQFKEVHINMAANIRDVQDMTELGDSVKRVDTLLSDLEQFHKMAGDDLEKADHLQRIGSRLLEGGHYATDSIEPKCIELERLCLEFRDRYQQRKEKLVRYRDLQERVERANRWCTEGIELLAGFHIEKCNSPEFAEKALEDLNRFLETAKEFRMGEEDEFHKYFEDFINNETRPLLQQVLKRIDDVRVMCVNRQTSLKKLAAIRPASKPVQAIASETSPASDTTCNSAASCRDPSRDSEQGSPASSTRSSLRAKVHRAFSLTVHSLDSWRLRRRHST</sequence>
<dbReference type="SMART" id="SM00150">
    <property type="entry name" value="SPEC"/>
    <property type="match status" value="1"/>
</dbReference>
<organism evidence="4 5">
    <name type="scientific">Tropilaelaps mercedesae</name>
    <dbReference type="NCBI Taxonomy" id="418985"/>
    <lineage>
        <taxon>Eukaryota</taxon>
        <taxon>Metazoa</taxon>
        <taxon>Ecdysozoa</taxon>
        <taxon>Arthropoda</taxon>
        <taxon>Chelicerata</taxon>
        <taxon>Arachnida</taxon>
        <taxon>Acari</taxon>
        <taxon>Parasitiformes</taxon>
        <taxon>Mesostigmata</taxon>
        <taxon>Gamasina</taxon>
        <taxon>Dermanyssoidea</taxon>
        <taxon>Laelapidae</taxon>
        <taxon>Tropilaelaps</taxon>
    </lineage>
</organism>
<evidence type="ECO:0000256" key="1">
    <source>
        <dbReference type="ARBA" id="ARBA00022658"/>
    </source>
</evidence>
<dbReference type="GO" id="GO:0005737">
    <property type="term" value="C:cytoplasm"/>
    <property type="evidence" value="ECO:0007669"/>
    <property type="project" value="TreeGrafter"/>
</dbReference>
<dbReference type="Pfam" id="PF00435">
    <property type="entry name" value="Spectrin"/>
    <property type="match status" value="1"/>
</dbReference>
<dbReference type="EMBL" id="MNPL01018182">
    <property type="protein sequence ID" value="OQR70233.1"/>
    <property type="molecule type" value="Genomic_DNA"/>
</dbReference>
<evidence type="ECO:0000259" key="3">
    <source>
        <dbReference type="PROSITE" id="PS50191"/>
    </source>
</evidence>
<keyword evidence="1" id="KW-0344">Guanine-nucleotide releasing factor</keyword>
<reference evidence="4 5" key="1">
    <citation type="journal article" date="2017" name="Gigascience">
        <title>Draft genome of the honey bee ectoparasitic mite, Tropilaelaps mercedesae, is shaped by the parasitic life history.</title>
        <authorList>
            <person name="Dong X."/>
            <person name="Armstrong S.D."/>
            <person name="Xia D."/>
            <person name="Makepeace B.L."/>
            <person name="Darby A.C."/>
            <person name="Kadowaki T."/>
        </authorList>
    </citation>
    <scope>NUCLEOTIDE SEQUENCE [LARGE SCALE GENOMIC DNA]</scope>
    <source>
        <strain evidence="4">Wuxi-XJTLU</strain>
    </source>
</reference>
<proteinExistence type="predicted"/>
<dbReference type="SUPFAM" id="SSF46966">
    <property type="entry name" value="Spectrin repeat"/>
    <property type="match status" value="1"/>
</dbReference>
<dbReference type="Proteomes" id="UP000192247">
    <property type="component" value="Unassembled WGS sequence"/>
</dbReference>
<dbReference type="Pfam" id="PF23289">
    <property type="entry name" value="Spectrin_5"/>
    <property type="match status" value="1"/>
</dbReference>
<dbReference type="PANTHER" id="PTHR22826:SF211">
    <property type="entry name" value="LD43457P"/>
    <property type="match status" value="1"/>
</dbReference>
<dbReference type="GO" id="GO:0005085">
    <property type="term" value="F:guanyl-nucleotide exchange factor activity"/>
    <property type="evidence" value="ECO:0007669"/>
    <property type="project" value="UniProtKB-KW"/>
</dbReference>